<reference evidence="2 3" key="1">
    <citation type="submission" date="2023-09" db="EMBL/GenBank/DDBJ databases">
        <authorList>
            <person name="Rey-Velasco X."/>
        </authorList>
    </citation>
    <scope>NUCLEOTIDE SEQUENCE [LARGE SCALE GENOMIC DNA]</scope>
    <source>
        <strain evidence="2 3">P385</strain>
    </source>
</reference>
<keyword evidence="3" id="KW-1185">Reference proteome</keyword>
<dbReference type="InterPro" id="IPR013096">
    <property type="entry name" value="Cupin_2"/>
</dbReference>
<protein>
    <submittedName>
        <fullName evidence="2">Cupin domain-containing protein</fullName>
    </submittedName>
</protein>
<sequence length="129" mass="14570">MYEHQINPPAEPVDEQDTTLSVIELADVRLPEDSAPLEQRQLRFRRVDVGPGGIVPFHSHENRPAILFIIEGEIIEYNSRHENPVVHKAGSVVAEYNDVSHWWKNESESVVVIYAADLAQIDRCVAGEC</sequence>
<evidence type="ECO:0000259" key="1">
    <source>
        <dbReference type="Pfam" id="PF07883"/>
    </source>
</evidence>
<organism evidence="2 3">
    <name type="scientific">Spectribacter acetivorans</name>
    <dbReference type="NCBI Taxonomy" id="3075603"/>
    <lineage>
        <taxon>Bacteria</taxon>
        <taxon>Pseudomonadati</taxon>
        <taxon>Pseudomonadota</taxon>
        <taxon>Gammaproteobacteria</taxon>
        <taxon>Salinisphaerales</taxon>
        <taxon>Salinisphaeraceae</taxon>
        <taxon>Spectribacter</taxon>
    </lineage>
</organism>
<accession>A0ABU3B8V6</accession>
<dbReference type="InterPro" id="IPR014710">
    <property type="entry name" value="RmlC-like_jellyroll"/>
</dbReference>
<dbReference type="Gene3D" id="2.60.120.10">
    <property type="entry name" value="Jelly Rolls"/>
    <property type="match status" value="1"/>
</dbReference>
<evidence type="ECO:0000313" key="3">
    <source>
        <dbReference type="Proteomes" id="UP001259982"/>
    </source>
</evidence>
<evidence type="ECO:0000313" key="2">
    <source>
        <dbReference type="EMBL" id="MDT0618603.1"/>
    </source>
</evidence>
<dbReference type="InterPro" id="IPR011051">
    <property type="entry name" value="RmlC_Cupin_sf"/>
</dbReference>
<dbReference type="Pfam" id="PF07883">
    <property type="entry name" value="Cupin_2"/>
    <property type="match status" value="1"/>
</dbReference>
<proteinExistence type="predicted"/>
<dbReference type="Proteomes" id="UP001259982">
    <property type="component" value="Unassembled WGS sequence"/>
</dbReference>
<dbReference type="SUPFAM" id="SSF51182">
    <property type="entry name" value="RmlC-like cupins"/>
    <property type="match status" value="1"/>
</dbReference>
<comment type="caution">
    <text evidence="2">The sequence shown here is derived from an EMBL/GenBank/DDBJ whole genome shotgun (WGS) entry which is preliminary data.</text>
</comment>
<dbReference type="RefSeq" id="WP_311658755.1">
    <property type="nucleotide sequence ID" value="NZ_JAVRHY010000006.1"/>
</dbReference>
<dbReference type="EMBL" id="JAVRHY010000006">
    <property type="protein sequence ID" value="MDT0618603.1"/>
    <property type="molecule type" value="Genomic_DNA"/>
</dbReference>
<gene>
    <name evidence="2" type="ORF">RM531_08935</name>
</gene>
<name>A0ABU3B8V6_9GAMM</name>
<feature type="domain" description="Cupin type-2" evidence="1">
    <location>
        <begin position="46"/>
        <end position="113"/>
    </location>
</feature>